<protein>
    <submittedName>
        <fullName evidence="2">Single-stranded-DNA-specific exonuclease RecJ</fullName>
    </submittedName>
</protein>
<keyword evidence="2" id="KW-0269">Exonuclease</keyword>
<dbReference type="AlphaFoldDB" id="A0A2H0BSY8"/>
<gene>
    <name evidence="2" type="ORF">COX00_02155</name>
</gene>
<accession>A0A2H0BSY8</accession>
<comment type="caution">
    <text evidence="2">The sequence shown here is derived from an EMBL/GenBank/DDBJ whole genome shotgun (WGS) entry which is preliminary data.</text>
</comment>
<keyword evidence="2" id="KW-0540">Nuclease</keyword>
<feature type="non-terminal residue" evidence="2">
    <location>
        <position position="371"/>
    </location>
</feature>
<keyword evidence="2" id="KW-0378">Hydrolase</keyword>
<dbReference type="Pfam" id="PF01368">
    <property type="entry name" value="DHH"/>
    <property type="match status" value="1"/>
</dbReference>
<dbReference type="EMBL" id="PCSZ01000042">
    <property type="protein sequence ID" value="PIP60649.1"/>
    <property type="molecule type" value="Genomic_DNA"/>
</dbReference>
<sequence length="371" mass="41308">MKKQWNVAKPCPLDFAKTFSEKDAFLAQLLWNRGIRTPEEIEDFLQPSWEEGCHDPSQFRQMRPALDRIFAALEAGERITVHGDYDADGVTGSTVLITTLRHIASTMGQANALIDYYIPHRDKEGYGLHTGTVPKLKERGTKVIVTVDCGIASVEEIGQAREADMDVIVVDHHQFGDVLPDAHLIHPGLPEETYPFKHLAAVGVAYKFATMLLAEARSRDIAIMEGWEKWLLDLVAIATVTDMVPLIGENRVLETYGLKVLNKTRRPGLLALIREASLPFGSLTTEDIGFGIGPRLNAAGRMDHAEIALRLLLSESSDEARQIADDIERLNRSRQDVTRGMMKEAEAFVASADFDSSAKAFVLWNRDWSPS</sequence>
<dbReference type="InterPro" id="IPR001667">
    <property type="entry name" value="DDH_dom"/>
</dbReference>
<dbReference type="PANTHER" id="PTHR30255:SF2">
    <property type="entry name" value="SINGLE-STRANDED-DNA-SPECIFIC EXONUCLEASE RECJ"/>
    <property type="match status" value="1"/>
</dbReference>
<evidence type="ECO:0000313" key="2">
    <source>
        <dbReference type="EMBL" id="PIP60649.1"/>
    </source>
</evidence>
<organism evidence="2 3">
    <name type="scientific">Candidatus Uhrbacteria bacterium CG22_combo_CG10-13_8_21_14_all_47_17</name>
    <dbReference type="NCBI Taxonomy" id="1975041"/>
    <lineage>
        <taxon>Bacteria</taxon>
        <taxon>Candidatus Uhriibacteriota</taxon>
    </lineage>
</organism>
<dbReference type="SUPFAM" id="SSF64182">
    <property type="entry name" value="DHH phosphoesterases"/>
    <property type="match status" value="1"/>
</dbReference>
<dbReference type="InterPro" id="IPR038763">
    <property type="entry name" value="DHH_sf"/>
</dbReference>
<evidence type="ECO:0000259" key="1">
    <source>
        <dbReference type="Pfam" id="PF01368"/>
    </source>
</evidence>
<name>A0A2H0BSY8_9BACT</name>
<feature type="domain" description="DDH" evidence="1">
    <location>
        <begin position="78"/>
        <end position="239"/>
    </location>
</feature>
<dbReference type="Proteomes" id="UP000231581">
    <property type="component" value="Unassembled WGS sequence"/>
</dbReference>
<dbReference type="GO" id="GO:0004527">
    <property type="term" value="F:exonuclease activity"/>
    <property type="evidence" value="ECO:0007669"/>
    <property type="project" value="UniProtKB-KW"/>
</dbReference>
<dbReference type="Gene3D" id="3.90.1640.30">
    <property type="match status" value="1"/>
</dbReference>
<evidence type="ECO:0000313" key="3">
    <source>
        <dbReference type="Proteomes" id="UP000231581"/>
    </source>
</evidence>
<proteinExistence type="predicted"/>
<reference evidence="2 3" key="1">
    <citation type="submission" date="2017-09" db="EMBL/GenBank/DDBJ databases">
        <title>Depth-based differentiation of microbial function through sediment-hosted aquifers and enrichment of novel symbionts in the deep terrestrial subsurface.</title>
        <authorList>
            <person name="Probst A.J."/>
            <person name="Ladd B."/>
            <person name="Jarett J.K."/>
            <person name="Geller-Mcgrath D.E."/>
            <person name="Sieber C.M."/>
            <person name="Emerson J.B."/>
            <person name="Anantharaman K."/>
            <person name="Thomas B.C."/>
            <person name="Malmstrom R."/>
            <person name="Stieglmeier M."/>
            <person name="Klingl A."/>
            <person name="Woyke T."/>
            <person name="Ryan C.M."/>
            <person name="Banfield J.F."/>
        </authorList>
    </citation>
    <scope>NUCLEOTIDE SEQUENCE [LARGE SCALE GENOMIC DNA]</scope>
    <source>
        <strain evidence="2">CG22_combo_CG10-13_8_21_14_all_47_17</strain>
    </source>
</reference>
<dbReference type="PANTHER" id="PTHR30255">
    <property type="entry name" value="SINGLE-STRANDED-DNA-SPECIFIC EXONUCLEASE RECJ"/>
    <property type="match status" value="1"/>
</dbReference>
<dbReference type="InterPro" id="IPR051673">
    <property type="entry name" value="SSDNA_exonuclease_RecJ"/>
</dbReference>